<evidence type="ECO:0000313" key="3">
    <source>
        <dbReference type="EMBL" id="BAN02489.1"/>
    </source>
</evidence>
<keyword evidence="1" id="KW-0812">Transmembrane</keyword>
<evidence type="ECO:0000313" key="4">
    <source>
        <dbReference type="Proteomes" id="UP000011863"/>
    </source>
</evidence>
<dbReference type="AlphaFoldDB" id="A0A6C7EBA8"/>
<evidence type="ECO:0000256" key="1">
    <source>
        <dbReference type="SAM" id="Phobius"/>
    </source>
</evidence>
<feature type="domain" description="Low molecular weight protein antigen 6 PH" evidence="2">
    <location>
        <begin position="68"/>
        <end position="126"/>
    </location>
</feature>
<proteinExistence type="predicted"/>
<feature type="transmembrane region" description="Helical" evidence="1">
    <location>
        <begin position="12"/>
        <end position="35"/>
    </location>
</feature>
<protein>
    <recommendedName>
        <fullName evidence="2">Low molecular weight protein antigen 6 PH domain-containing protein</fullName>
    </recommendedName>
</protein>
<dbReference type="InterPro" id="IPR019692">
    <property type="entry name" value="CFP-6_PH"/>
</dbReference>
<dbReference type="Pfam" id="PF10756">
    <property type="entry name" value="bPH_6"/>
    <property type="match status" value="1"/>
</dbReference>
<dbReference type="EMBL" id="AP012057">
    <property type="protein sequence ID" value="BAN02489.1"/>
    <property type="molecule type" value="Genomic_DNA"/>
</dbReference>
<sequence>MADGASITLHSSWRGIITSSLGALMVFGVGSAAVFASGLSVVTGIIAAVGLLLVLGVAVDYPLRSTFDAEGVTRRAMLRSHRLAWSDVRQLSRTRPSVASMRRLQHGGLIALVGKRRYLLVDQAESGAEHDELDAVLGERGDEIGFDEVIRPGDDVAPTWIYRSKRWQPPTS</sequence>
<evidence type="ECO:0000259" key="2">
    <source>
        <dbReference type="Pfam" id="PF10756"/>
    </source>
</evidence>
<name>A0A6C7EBA8_ILUCY</name>
<keyword evidence="1" id="KW-1133">Transmembrane helix</keyword>
<accession>A0A6C7EBA8</accession>
<gene>
    <name evidence="3" type="ORF">YM304_21750</name>
</gene>
<organism evidence="3 4">
    <name type="scientific">Ilumatobacter coccineus (strain NBRC 103263 / KCTC 29153 / YM16-304)</name>
    <dbReference type="NCBI Taxonomy" id="1313172"/>
    <lineage>
        <taxon>Bacteria</taxon>
        <taxon>Bacillati</taxon>
        <taxon>Actinomycetota</taxon>
        <taxon>Acidimicrobiia</taxon>
        <taxon>Acidimicrobiales</taxon>
        <taxon>Ilumatobacteraceae</taxon>
        <taxon>Ilumatobacter</taxon>
    </lineage>
</organism>
<keyword evidence="4" id="KW-1185">Reference proteome</keyword>
<feature type="transmembrane region" description="Helical" evidence="1">
    <location>
        <begin position="41"/>
        <end position="59"/>
    </location>
</feature>
<dbReference type="KEGG" id="aym:YM304_21750"/>
<keyword evidence="1" id="KW-0472">Membrane</keyword>
<reference evidence="3 4" key="1">
    <citation type="journal article" date="2013" name="Int. J. Syst. Evol. Microbiol.">
        <title>Ilumatobacter nonamiense sp. nov. and Ilumatobacter coccineum sp. nov., isolated from seashore sand.</title>
        <authorList>
            <person name="Matsumoto A."/>
            <person name="Kasai H."/>
            <person name="Matsuo Y."/>
            <person name="Shizuri Y."/>
            <person name="Ichikawa N."/>
            <person name="Fujita N."/>
            <person name="Omura S."/>
            <person name="Takahashi Y."/>
        </authorList>
    </citation>
    <scope>NUCLEOTIDE SEQUENCE [LARGE SCALE GENOMIC DNA]</scope>
    <source>
        <strain evidence="4">NBRC 103263 / KCTC 29153 / YM16-304</strain>
    </source>
</reference>
<dbReference type="OrthoDB" id="5244600at2"/>
<dbReference type="Proteomes" id="UP000011863">
    <property type="component" value="Chromosome"/>
</dbReference>
<dbReference type="RefSeq" id="WP_015441736.1">
    <property type="nucleotide sequence ID" value="NC_020520.1"/>
</dbReference>